<dbReference type="InterPro" id="IPR040230">
    <property type="entry name" value="TIKI1/2-like"/>
</dbReference>
<evidence type="ECO:0000256" key="7">
    <source>
        <dbReference type="ARBA" id="ARBA00022729"/>
    </source>
</evidence>
<evidence type="ECO:0000256" key="8">
    <source>
        <dbReference type="ARBA" id="ARBA00022801"/>
    </source>
</evidence>
<sequence>MRLHFNRGLNVILSFSFFIISTLYLFAQDNQEYALLWKIEAKESEEVSYLFGTMHVDDAKVFNFSDAVMPAIASSKYFALEIDPDDMIDIYSKKTYEVSAYEFYKELLDERDFKALLKRYETMNNVSLFDSGIKDPYAVLSAITPDPEKSDDKSTFVDMYLYGIASTLQKELVGLEDPLTQIDHFKNLTREEKIKSVKSYLNQSIKEFGAVREEVADIYSTGNLEKISEYASSSMLDDPKFIDRNIVMKNSIISYMAKGSIFAAVGAAHLPGDNGLISLLRNEGYTVTRMPATFTGVADTYKIDDSKTRWHTFRDSTTNFSVQIPKVPNYEEDFGLFKIHGYGNMYTKDVFMFLGMEIPYQVPEGQEDVISNQFLENVITKRGGTIKSQTKDSLKDRLIYAIKASDKNGVFINGRLIFKNNYVYYFQTNSKTKTSTSIERFFKSIDVVGHEKKESLKTNWKAQVYTEAGFKISVPTPPKPMRRELPNPLAPTSDPYVLNLFISPDAEQNTNYLYRYNDHPLGYFTTSSNDMFEESKQLYENQGEMLNIRKIELQGYEGREYEVMLQNKYHTFIRVYLRGNRTYLMMKQNLKLGDSIDTDDIFFNELEFLPYDNKDFKFKPLENKALTMDFFEELKIDIDSTGYDDIYIKNSNDFYSKNPITGGVYHMAYSDLRPYFRLKSKTKFLEEYKEGLLNWKDTIVDSRYILKNQDSTLQISVKQKNSVAAPNLTQYNIRLDEGRVFLLASYINDEEVATGTPYRIISSLSPKPNPKKTDVYSSKVDLILNDLKSNDTLIQQKALYAFDYYEFQKDELPQLHKALSDDFPNGKTERIRQEIVDEFSLIHNENTLGVLEEAYANTETTDETRALILATLPDIEDDKRTASFIKLMDQGLPTEAKSYKYGMLRTFKDSIPFAFREFNRLKNTLNDESLRPSVLNIIDDMVQSDKLTPADKRIVTEVAMTHFSEDWKVYSSSDSLANAKSDLMHAYLNILNSHSYDSNQIDTITQNILDSDSDSWLRLRTLLARLNADLKIDDKTFKRYIDDYYTRFEFMEAILKTDAFNKVPKSYYKTKEFSMLSMFNYGVNEYGEPKNLTHLGTIKDGDRNFASIKITYSTDEGDEDYIGIVEISDIKLNEGEFAQFDCYSDWDLIEEDWKSQAKTYIKSYLKYN</sequence>
<evidence type="ECO:0000256" key="12">
    <source>
        <dbReference type="ARBA" id="ARBA00023180"/>
    </source>
</evidence>
<comment type="caution">
    <text evidence="14">The sequence shown here is derived from an EMBL/GenBank/DDBJ whole genome shotgun (WGS) entry which is preliminary data.</text>
</comment>
<dbReference type="Proteomes" id="UP001595812">
    <property type="component" value="Unassembled WGS sequence"/>
</dbReference>
<dbReference type="Pfam" id="PF01963">
    <property type="entry name" value="TraB_PrgY_gumN"/>
    <property type="match status" value="1"/>
</dbReference>
<evidence type="ECO:0000256" key="9">
    <source>
        <dbReference type="ARBA" id="ARBA00022989"/>
    </source>
</evidence>
<comment type="subcellular location">
    <subcellularLocation>
        <location evidence="3">Membrane</location>
        <topology evidence="3">Single-pass type I membrane protein</topology>
    </subcellularLocation>
</comment>
<dbReference type="PANTHER" id="PTHR31120">
    <property type="entry name" value="METALLOPROTEASE TIKI"/>
    <property type="match status" value="1"/>
</dbReference>
<organism evidence="14 15">
    <name type="scientific">Winogradskyella maritima</name>
    <dbReference type="NCBI Taxonomy" id="1517766"/>
    <lineage>
        <taxon>Bacteria</taxon>
        <taxon>Pseudomonadati</taxon>
        <taxon>Bacteroidota</taxon>
        <taxon>Flavobacteriia</taxon>
        <taxon>Flavobacteriales</taxon>
        <taxon>Flavobacteriaceae</taxon>
        <taxon>Winogradskyella</taxon>
    </lineage>
</organism>
<dbReference type="PANTHER" id="PTHR31120:SF6">
    <property type="entry name" value="METALLOPROTEASE TIKI HOMOLOG"/>
    <property type="match status" value="1"/>
</dbReference>
<evidence type="ECO:0000256" key="4">
    <source>
        <dbReference type="ARBA" id="ARBA00022670"/>
    </source>
</evidence>
<name>A0ABV8AHZ7_9FLAO</name>
<comment type="cofactor">
    <cofactor evidence="2">
        <name>Co(2+)</name>
        <dbReference type="ChEBI" id="CHEBI:48828"/>
    </cofactor>
</comment>
<evidence type="ECO:0000256" key="3">
    <source>
        <dbReference type="ARBA" id="ARBA00004479"/>
    </source>
</evidence>
<keyword evidence="4" id="KW-0645">Protease</keyword>
<dbReference type="EMBL" id="JBHSAT010000004">
    <property type="protein sequence ID" value="MFC3877473.1"/>
    <property type="molecule type" value="Genomic_DNA"/>
</dbReference>
<proteinExistence type="predicted"/>
<reference evidence="15" key="1">
    <citation type="journal article" date="2019" name="Int. J. Syst. Evol. Microbiol.">
        <title>The Global Catalogue of Microorganisms (GCM) 10K type strain sequencing project: providing services to taxonomists for standard genome sequencing and annotation.</title>
        <authorList>
            <consortium name="The Broad Institute Genomics Platform"/>
            <consortium name="The Broad Institute Genome Sequencing Center for Infectious Disease"/>
            <person name="Wu L."/>
            <person name="Ma J."/>
        </authorList>
    </citation>
    <scope>NUCLEOTIDE SEQUENCE [LARGE SCALE GENOMIC DNA]</scope>
    <source>
        <strain evidence="15">CECT 8979</strain>
    </source>
</reference>
<comment type="cofactor">
    <cofactor evidence="1">
        <name>Mn(2+)</name>
        <dbReference type="ChEBI" id="CHEBI:29035"/>
    </cofactor>
</comment>
<keyword evidence="15" id="KW-1185">Reference proteome</keyword>
<evidence type="ECO:0000313" key="14">
    <source>
        <dbReference type="EMBL" id="MFC3877473.1"/>
    </source>
</evidence>
<keyword evidence="7" id="KW-0732">Signal</keyword>
<evidence type="ECO:0000256" key="6">
    <source>
        <dbReference type="ARBA" id="ARBA00022723"/>
    </source>
</evidence>
<keyword evidence="9 13" id="KW-1133">Transmembrane helix</keyword>
<dbReference type="RefSeq" id="WP_386099829.1">
    <property type="nucleotide sequence ID" value="NZ_JBHSAT010000004.1"/>
</dbReference>
<evidence type="ECO:0000256" key="11">
    <source>
        <dbReference type="ARBA" id="ARBA00023136"/>
    </source>
</evidence>
<evidence type="ECO:0000256" key="10">
    <source>
        <dbReference type="ARBA" id="ARBA00023049"/>
    </source>
</evidence>
<protein>
    <submittedName>
        <fullName evidence="14">TraB/GumN family protein</fullName>
    </submittedName>
</protein>
<evidence type="ECO:0000256" key="1">
    <source>
        <dbReference type="ARBA" id="ARBA00001936"/>
    </source>
</evidence>
<keyword evidence="10" id="KW-0482">Metalloprotease</keyword>
<evidence type="ECO:0000256" key="5">
    <source>
        <dbReference type="ARBA" id="ARBA00022692"/>
    </source>
</evidence>
<evidence type="ECO:0000313" key="15">
    <source>
        <dbReference type="Proteomes" id="UP001595812"/>
    </source>
</evidence>
<keyword evidence="8" id="KW-0378">Hydrolase</keyword>
<evidence type="ECO:0000256" key="2">
    <source>
        <dbReference type="ARBA" id="ARBA00001941"/>
    </source>
</evidence>
<accession>A0ABV8AHZ7</accession>
<keyword evidence="5 13" id="KW-0812">Transmembrane</keyword>
<dbReference type="CDD" id="cd14789">
    <property type="entry name" value="Tiki"/>
    <property type="match status" value="1"/>
</dbReference>
<evidence type="ECO:0000256" key="13">
    <source>
        <dbReference type="SAM" id="Phobius"/>
    </source>
</evidence>
<keyword evidence="11 13" id="KW-0472">Membrane</keyword>
<gene>
    <name evidence="14" type="ORF">ACFOSX_09540</name>
</gene>
<keyword evidence="6" id="KW-0479">Metal-binding</keyword>
<feature type="transmembrane region" description="Helical" evidence="13">
    <location>
        <begin position="7"/>
        <end position="27"/>
    </location>
</feature>
<dbReference type="InterPro" id="IPR002816">
    <property type="entry name" value="TraB/PrgY/GumN_fam"/>
</dbReference>
<keyword evidence="12" id="KW-0325">Glycoprotein</keyword>